<reference evidence="3" key="1">
    <citation type="journal article" date="2011" name="Proc. Natl. Acad. Sci. U.S.A.">
        <title>Obligate biotrophy features unraveled by the genomic analysis of rust fungi.</title>
        <authorList>
            <person name="Duplessis S."/>
            <person name="Cuomo C.A."/>
            <person name="Lin Y.-C."/>
            <person name="Aerts A."/>
            <person name="Tisserant E."/>
            <person name="Veneault-Fourrey C."/>
            <person name="Joly D.L."/>
            <person name="Hacquard S."/>
            <person name="Amselem J."/>
            <person name="Cantarel B.L."/>
            <person name="Chiu R."/>
            <person name="Coutinho P.M."/>
            <person name="Feau N."/>
            <person name="Field M."/>
            <person name="Frey P."/>
            <person name="Gelhaye E."/>
            <person name="Goldberg J."/>
            <person name="Grabherr M.G."/>
            <person name="Kodira C.D."/>
            <person name="Kohler A."/>
            <person name="Kuees U."/>
            <person name="Lindquist E.A."/>
            <person name="Lucas S.M."/>
            <person name="Mago R."/>
            <person name="Mauceli E."/>
            <person name="Morin E."/>
            <person name="Murat C."/>
            <person name="Pangilinan J.L."/>
            <person name="Park R."/>
            <person name="Pearson M."/>
            <person name="Quesneville H."/>
            <person name="Rouhier N."/>
            <person name="Sakthikumar S."/>
            <person name="Salamov A.A."/>
            <person name="Schmutz J."/>
            <person name="Selles B."/>
            <person name="Shapiro H."/>
            <person name="Tanguay P."/>
            <person name="Tuskan G.A."/>
            <person name="Henrissat B."/>
            <person name="Van de Peer Y."/>
            <person name="Rouze P."/>
            <person name="Ellis J.G."/>
            <person name="Dodds P.N."/>
            <person name="Schein J.E."/>
            <person name="Zhong S."/>
            <person name="Hamelin R.C."/>
            <person name="Grigoriev I.V."/>
            <person name="Szabo L.J."/>
            <person name="Martin F."/>
        </authorList>
    </citation>
    <scope>NUCLEOTIDE SEQUENCE [LARGE SCALE GENOMIC DNA]</scope>
    <source>
        <strain evidence="3">98AG31 / pathotype 3-4-7</strain>
    </source>
</reference>
<accession>F4RN73</accession>
<feature type="compositionally biased region" description="Basic and acidic residues" evidence="1">
    <location>
        <begin position="233"/>
        <end position="247"/>
    </location>
</feature>
<keyword evidence="3" id="KW-1185">Reference proteome</keyword>
<evidence type="ECO:0000256" key="1">
    <source>
        <dbReference type="SAM" id="MobiDB-lite"/>
    </source>
</evidence>
<feature type="compositionally biased region" description="Basic and acidic residues" evidence="1">
    <location>
        <begin position="215"/>
        <end position="224"/>
    </location>
</feature>
<dbReference type="RefSeq" id="XP_007410507.1">
    <property type="nucleotide sequence ID" value="XM_007410445.1"/>
</dbReference>
<dbReference type="VEuPathDB" id="FungiDB:MELLADRAFT_87407"/>
<organism evidence="3">
    <name type="scientific">Melampsora larici-populina (strain 98AG31 / pathotype 3-4-7)</name>
    <name type="common">Poplar leaf rust fungus</name>
    <dbReference type="NCBI Taxonomy" id="747676"/>
    <lineage>
        <taxon>Eukaryota</taxon>
        <taxon>Fungi</taxon>
        <taxon>Dikarya</taxon>
        <taxon>Basidiomycota</taxon>
        <taxon>Pucciniomycotina</taxon>
        <taxon>Pucciniomycetes</taxon>
        <taxon>Pucciniales</taxon>
        <taxon>Melampsoraceae</taxon>
        <taxon>Melampsora</taxon>
    </lineage>
</organism>
<dbReference type="KEGG" id="mlr:MELLADRAFT_87407"/>
<evidence type="ECO:0000313" key="2">
    <source>
        <dbReference type="EMBL" id="EGG06269.1"/>
    </source>
</evidence>
<protein>
    <submittedName>
        <fullName evidence="2">Uncharacterized protein</fullName>
    </submittedName>
</protein>
<dbReference type="HOGENOM" id="CLU_924628_0_0_1"/>
<gene>
    <name evidence="2" type="ORF">MELLADRAFT_87407</name>
</gene>
<feature type="region of interest" description="Disordered" evidence="1">
    <location>
        <begin position="166"/>
        <end position="250"/>
    </location>
</feature>
<dbReference type="Proteomes" id="UP000001072">
    <property type="component" value="Unassembled WGS sequence"/>
</dbReference>
<dbReference type="EMBL" id="GL883109">
    <property type="protein sequence ID" value="EGG06269.1"/>
    <property type="molecule type" value="Genomic_DNA"/>
</dbReference>
<evidence type="ECO:0000313" key="3">
    <source>
        <dbReference type="Proteomes" id="UP000001072"/>
    </source>
</evidence>
<dbReference type="InParanoid" id="F4RN73"/>
<dbReference type="GeneID" id="18934505"/>
<name>F4RN73_MELLP</name>
<proteinExistence type="predicted"/>
<sequence>MTLVPDENYKISQSMIDYTVALVENLRDSPCGWTMKHIMKTFLTAEDDAGILKRARSYWGIPRGWPSTLTVLNAIKRLACKKREGKLLWKAYILAEAKKIVDAEASRHWRQRWYPANEPVRSLKPSFFNMDKSAERASKIQIGMGFLWKLIRHRLSAGRPATQLEASNVADTEDLQDIHNSDSDSLNDGDIIIQDESNTGAPEPLDPSGTVLPEPEQHEDHDSEASTESDSSSTKELETERINRGGAEDDVVVAAHLDQQELDEEVMACDFEDKSYGRSSSKLERLKSRFDTQSCNQWFPA</sequence>
<dbReference type="AlphaFoldDB" id="F4RN73"/>
<dbReference type="OrthoDB" id="10537828at2759"/>